<dbReference type="PATRIC" id="fig|1637975.4.peg.4519"/>
<evidence type="ECO:0000313" key="2">
    <source>
        <dbReference type="Proteomes" id="UP000050996"/>
    </source>
</evidence>
<keyword evidence="2" id="KW-1185">Reference proteome</keyword>
<dbReference type="AlphaFoldDB" id="A0A0Q3QU31"/>
<dbReference type="Proteomes" id="UP000050996">
    <property type="component" value="Unassembled WGS sequence"/>
</dbReference>
<organism evidence="1 2">
    <name type="scientific">Cytobacillus solani</name>
    <dbReference type="NCBI Taxonomy" id="1637975"/>
    <lineage>
        <taxon>Bacteria</taxon>
        <taxon>Bacillati</taxon>
        <taxon>Bacillota</taxon>
        <taxon>Bacilli</taxon>
        <taxon>Bacillales</taxon>
        <taxon>Bacillaceae</taxon>
        <taxon>Cytobacillus</taxon>
    </lineage>
</organism>
<dbReference type="Pfam" id="PF11256">
    <property type="entry name" value="SAV0927-like"/>
    <property type="match status" value="1"/>
</dbReference>
<protein>
    <submittedName>
        <fullName evidence="1">Cytosolic protein</fullName>
    </submittedName>
</protein>
<name>A0A0Q3QU31_9BACI</name>
<sequence length="88" mass="10464">MSERFFLYDDIVNTKTRFVSFMGENQRFDLAIIQSDRYYGKQIVLDIQGNRFAIIGDDDLKEEGYLEYAFNLNEEDAEELRSFLMELV</sequence>
<dbReference type="InterPro" id="IPR021415">
    <property type="entry name" value="SAV0927-like"/>
</dbReference>
<reference evidence="1 2" key="1">
    <citation type="submission" date="2015-09" db="EMBL/GenBank/DDBJ databases">
        <title>Genome sequencing project for genomic taxonomy and phylogenomics of Bacillus-like bacteria.</title>
        <authorList>
            <person name="Liu B."/>
            <person name="Wang J."/>
            <person name="Zhu Y."/>
            <person name="Liu G."/>
            <person name="Chen Q."/>
            <person name="Chen Z."/>
            <person name="Lan J."/>
            <person name="Che J."/>
            <person name="Ge C."/>
            <person name="Shi H."/>
            <person name="Pan Z."/>
            <person name="Liu X."/>
        </authorList>
    </citation>
    <scope>NUCLEOTIDE SEQUENCE [LARGE SCALE GENOMIC DNA]</scope>
    <source>
        <strain evidence="1 2">FJAT-18043</strain>
    </source>
</reference>
<dbReference type="RefSeq" id="WP_053477785.1">
    <property type="nucleotide sequence ID" value="NZ_CP041305.1"/>
</dbReference>
<evidence type="ECO:0000313" key="1">
    <source>
        <dbReference type="EMBL" id="KQL21088.1"/>
    </source>
</evidence>
<dbReference type="STRING" id="1637975.AN957_22620"/>
<accession>A0A0Q3QU31</accession>
<gene>
    <name evidence="1" type="ORF">AN957_22620</name>
</gene>
<proteinExistence type="predicted"/>
<dbReference type="EMBL" id="LJIX01000006">
    <property type="protein sequence ID" value="KQL21088.1"/>
    <property type="molecule type" value="Genomic_DNA"/>
</dbReference>
<comment type="caution">
    <text evidence="1">The sequence shown here is derived from an EMBL/GenBank/DDBJ whole genome shotgun (WGS) entry which is preliminary data.</text>
</comment>